<gene>
    <name evidence="1" type="ORF">DLD77_08130</name>
</gene>
<name>A0ABM6WCL9_9BACT</name>
<dbReference type="EMBL" id="CP029600">
    <property type="protein sequence ID" value="AWO01665.1"/>
    <property type="molecule type" value="Genomic_DNA"/>
</dbReference>
<sequence length="66" mass="7035">MKVAAIGLSVQGNGSIYHQLIDNIFEARLVPRAGLQGLNPQPAAGITGKPSVQYFFVINLPSMIIV</sequence>
<dbReference type="RefSeq" id="WP_119077876.1">
    <property type="nucleotide sequence ID" value="NZ_CP029600.1"/>
</dbReference>
<dbReference type="Proteomes" id="UP000246099">
    <property type="component" value="Chromosome"/>
</dbReference>
<evidence type="ECO:0000313" key="1">
    <source>
        <dbReference type="EMBL" id="AWO01665.1"/>
    </source>
</evidence>
<evidence type="ECO:0000313" key="2">
    <source>
        <dbReference type="Proteomes" id="UP000246099"/>
    </source>
</evidence>
<organism evidence="1 2">
    <name type="scientific">Chitinophaga alhagiae</name>
    <dbReference type="NCBI Taxonomy" id="2203219"/>
    <lineage>
        <taxon>Bacteria</taxon>
        <taxon>Pseudomonadati</taxon>
        <taxon>Bacteroidota</taxon>
        <taxon>Chitinophagia</taxon>
        <taxon>Chitinophagales</taxon>
        <taxon>Chitinophagaceae</taxon>
        <taxon>Chitinophaga</taxon>
    </lineage>
</organism>
<protein>
    <submittedName>
        <fullName evidence="1">Uncharacterized protein</fullName>
    </submittedName>
</protein>
<reference evidence="1 2" key="1">
    <citation type="submission" date="2018-05" db="EMBL/GenBank/DDBJ databases">
        <title>Chitinophaga sp. nov., isolated from rhizosphere soil of Alhagi.</title>
        <authorList>
            <person name="Liu Y."/>
        </authorList>
    </citation>
    <scope>NUCLEOTIDE SEQUENCE [LARGE SCALE GENOMIC DNA]</scope>
    <source>
        <strain evidence="1 2">T22</strain>
    </source>
</reference>
<proteinExistence type="predicted"/>
<keyword evidence="2" id="KW-1185">Reference proteome</keyword>
<accession>A0ABM6WCL9</accession>